<dbReference type="PROSITE" id="PS00463">
    <property type="entry name" value="ZN2_CY6_FUNGAL_1"/>
    <property type="match status" value="1"/>
</dbReference>
<dbReference type="Pfam" id="PF00172">
    <property type="entry name" value="Zn_clus"/>
    <property type="match status" value="1"/>
</dbReference>
<dbReference type="Gene3D" id="4.10.240.10">
    <property type="entry name" value="Zn(2)-C6 fungal-type DNA-binding domain"/>
    <property type="match status" value="1"/>
</dbReference>
<accession>A0A2T2N3J3</accession>
<dbReference type="InterPro" id="IPR053178">
    <property type="entry name" value="Osmoadaptation_assoc"/>
</dbReference>
<dbReference type="PROSITE" id="PS50048">
    <property type="entry name" value="ZN2_CY6_FUNGAL_2"/>
    <property type="match status" value="1"/>
</dbReference>
<proteinExistence type="predicted"/>
<evidence type="ECO:0000259" key="2">
    <source>
        <dbReference type="PROSITE" id="PS50048"/>
    </source>
</evidence>
<protein>
    <recommendedName>
        <fullName evidence="2">Zn(2)-C6 fungal-type domain-containing protein</fullName>
    </recommendedName>
</protein>
<organism evidence="3 4">
    <name type="scientific">Corynespora cassiicola Philippines</name>
    <dbReference type="NCBI Taxonomy" id="1448308"/>
    <lineage>
        <taxon>Eukaryota</taxon>
        <taxon>Fungi</taxon>
        <taxon>Dikarya</taxon>
        <taxon>Ascomycota</taxon>
        <taxon>Pezizomycotina</taxon>
        <taxon>Dothideomycetes</taxon>
        <taxon>Pleosporomycetidae</taxon>
        <taxon>Pleosporales</taxon>
        <taxon>Corynesporascaceae</taxon>
        <taxon>Corynespora</taxon>
    </lineage>
</organism>
<dbReference type="InterPro" id="IPR001138">
    <property type="entry name" value="Zn2Cys6_DnaBD"/>
</dbReference>
<dbReference type="EMBL" id="KZ678151">
    <property type="protein sequence ID" value="PSN59991.1"/>
    <property type="molecule type" value="Genomic_DNA"/>
</dbReference>
<reference evidence="3 4" key="1">
    <citation type="journal article" date="2018" name="Front. Microbiol.">
        <title>Genome-Wide Analysis of Corynespora cassiicola Leaf Fall Disease Putative Effectors.</title>
        <authorList>
            <person name="Lopez D."/>
            <person name="Ribeiro S."/>
            <person name="Label P."/>
            <person name="Fumanal B."/>
            <person name="Venisse J.S."/>
            <person name="Kohler A."/>
            <person name="de Oliveira R.R."/>
            <person name="Labutti K."/>
            <person name="Lipzen A."/>
            <person name="Lail K."/>
            <person name="Bauer D."/>
            <person name="Ohm R.A."/>
            <person name="Barry K.W."/>
            <person name="Spatafora J."/>
            <person name="Grigoriev I.V."/>
            <person name="Martin F.M."/>
            <person name="Pujade-Renaud V."/>
        </authorList>
    </citation>
    <scope>NUCLEOTIDE SEQUENCE [LARGE SCALE GENOMIC DNA]</scope>
    <source>
        <strain evidence="3 4">Philippines</strain>
    </source>
</reference>
<dbReference type="SMART" id="SM00066">
    <property type="entry name" value="GAL4"/>
    <property type="match status" value="1"/>
</dbReference>
<dbReference type="GO" id="GO:0000981">
    <property type="term" value="F:DNA-binding transcription factor activity, RNA polymerase II-specific"/>
    <property type="evidence" value="ECO:0007669"/>
    <property type="project" value="InterPro"/>
</dbReference>
<dbReference type="OrthoDB" id="5126878at2759"/>
<evidence type="ECO:0000313" key="4">
    <source>
        <dbReference type="Proteomes" id="UP000240883"/>
    </source>
</evidence>
<dbReference type="SUPFAM" id="SSF57701">
    <property type="entry name" value="Zn2/Cys6 DNA-binding domain"/>
    <property type="match status" value="1"/>
</dbReference>
<dbReference type="GO" id="GO:0008270">
    <property type="term" value="F:zinc ion binding"/>
    <property type="evidence" value="ECO:0007669"/>
    <property type="project" value="InterPro"/>
</dbReference>
<evidence type="ECO:0000313" key="3">
    <source>
        <dbReference type="EMBL" id="PSN59991.1"/>
    </source>
</evidence>
<keyword evidence="4" id="KW-1185">Reference proteome</keyword>
<dbReference type="PANTHER" id="PTHR38111">
    <property type="entry name" value="ZN(2)-C6 FUNGAL-TYPE DOMAIN-CONTAINING PROTEIN-RELATED"/>
    <property type="match status" value="1"/>
</dbReference>
<dbReference type="STRING" id="1448308.A0A2T2N3J3"/>
<dbReference type="PANTHER" id="PTHR38111:SF2">
    <property type="entry name" value="FINGER DOMAIN PROTEIN, PUTATIVE (AFU_ORTHOLOGUE AFUA_1G01560)-RELATED"/>
    <property type="match status" value="1"/>
</dbReference>
<keyword evidence="1" id="KW-0539">Nucleus</keyword>
<dbReference type="InterPro" id="IPR036864">
    <property type="entry name" value="Zn2-C6_fun-type_DNA-bd_sf"/>
</dbReference>
<dbReference type="AlphaFoldDB" id="A0A2T2N3J3"/>
<dbReference type="CDD" id="cd00067">
    <property type="entry name" value="GAL4"/>
    <property type="match status" value="1"/>
</dbReference>
<sequence length="501" mass="56012">MVNIGGRSKGCSNCRRRRVKCDETRPICIRCQRCSLVCDGPRDTVFVEAKIPKSRRSDRPRTLALTPATGGISMESKIAITPFSLEGNEHERHFCYMRRWLRPGGPIDLAMDKFRIDDIPVAATSTARAPIANQAIVSLATIYFGTQHRQLDIVKRGYGMHGNVLKRLNQALSDTNCHVRDDVILTVIALAILECLVPTGPKSYIRHMSGLELLLELRGPDSGISVREANAYRNMQHMILFAALRTRKPSILARPEWKKVLRSGCPEEDILQQELYDVLADCTVLTAQSDAMLAVWEADNEKATKMRDGVERKASFLLTQLHAWRARWEKDEQNAYLEVPATFSGCEPPECLENDMPKTTPRDGPEPFLTLLQFPHFPSVTMLLLYNTTLIHVLQILASLPVDLPNADHAQNAGYLHDLYQHRAEGFLAAERVAALEICRCLPCYVAAQPRSGPSVSSTVHWAGTTAWNTLGGNSSAEGRWMMGLLNRSGREVVGRGLWEM</sequence>
<gene>
    <name evidence="3" type="ORF">BS50DRAFT_216618</name>
</gene>
<name>A0A2T2N3J3_CORCC</name>
<feature type="domain" description="Zn(2)-C6 fungal-type" evidence="2">
    <location>
        <begin position="10"/>
        <end position="38"/>
    </location>
</feature>
<dbReference type="Proteomes" id="UP000240883">
    <property type="component" value="Unassembled WGS sequence"/>
</dbReference>
<evidence type="ECO:0000256" key="1">
    <source>
        <dbReference type="ARBA" id="ARBA00023242"/>
    </source>
</evidence>